<gene>
    <name evidence="2" type="ORF">GCM10011369_15170</name>
</gene>
<dbReference type="AlphaFoldDB" id="A0A8J2U485"/>
<dbReference type="EMBL" id="BMDX01000006">
    <property type="protein sequence ID" value="GGA74295.1"/>
    <property type="molecule type" value="Genomic_DNA"/>
</dbReference>
<dbReference type="Gene3D" id="3.30.160.670">
    <property type="match status" value="1"/>
</dbReference>
<sequence length="193" mass="21558">MKKRNYLGSTLMAATALVLSGCASSPKVDADYADGYNFAHIETYAMVSINNDTYAGQPGESLTEQRINDSLRNHLSNRGMQEVAAEQADILVSYSVTSEDKTQVRSYNTGIHHHRGYYRGHHRHAWGYGTGTDIQVRQFTEGQLLIDFVNPQSNMVVWRGVGAKKLKSSPTQQERVETIDQYVDAMLAEVPGW</sequence>
<dbReference type="PROSITE" id="PS51257">
    <property type="entry name" value="PROKAR_LIPOPROTEIN"/>
    <property type="match status" value="1"/>
</dbReference>
<reference evidence="3" key="1">
    <citation type="journal article" date="2019" name="Int. J. Syst. Evol. Microbiol.">
        <title>The Global Catalogue of Microorganisms (GCM) 10K type strain sequencing project: providing services to taxonomists for standard genome sequencing and annotation.</title>
        <authorList>
            <consortium name="The Broad Institute Genomics Platform"/>
            <consortium name="The Broad Institute Genome Sequencing Center for Infectious Disease"/>
            <person name="Wu L."/>
            <person name="Ma J."/>
        </authorList>
    </citation>
    <scope>NUCLEOTIDE SEQUENCE [LARGE SCALE GENOMIC DNA]</scope>
    <source>
        <strain evidence="3">CGMCC 1.10130</strain>
    </source>
</reference>
<organism evidence="2 3">
    <name type="scientific">Neiella marina</name>
    <dbReference type="NCBI Taxonomy" id="508461"/>
    <lineage>
        <taxon>Bacteria</taxon>
        <taxon>Pseudomonadati</taxon>
        <taxon>Pseudomonadota</taxon>
        <taxon>Gammaproteobacteria</taxon>
        <taxon>Alteromonadales</taxon>
        <taxon>Echinimonadaceae</taxon>
        <taxon>Neiella</taxon>
    </lineage>
</organism>
<evidence type="ECO:0000313" key="3">
    <source>
        <dbReference type="Proteomes" id="UP000619743"/>
    </source>
</evidence>
<dbReference type="RefSeq" id="WP_158100532.1">
    <property type="nucleotide sequence ID" value="NZ_BMDX01000006.1"/>
</dbReference>
<dbReference type="Proteomes" id="UP000619743">
    <property type="component" value="Unassembled WGS sequence"/>
</dbReference>
<evidence type="ECO:0000313" key="2">
    <source>
        <dbReference type="EMBL" id="GGA74295.1"/>
    </source>
</evidence>
<comment type="caution">
    <text evidence="2">The sequence shown here is derived from an EMBL/GenBank/DDBJ whole genome shotgun (WGS) entry which is preliminary data.</text>
</comment>
<feature type="domain" description="DUF4136" evidence="1">
    <location>
        <begin position="28"/>
        <end position="191"/>
    </location>
</feature>
<protein>
    <recommendedName>
        <fullName evidence="1">DUF4136 domain-containing protein</fullName>
    </recommendedName>
</protein>
<evidence type="ECO:0000259" key="1">
    <source>
        <dbReference type="Pfam" id="PF13590"/>
    </source>
</evidence>
<accession>A0A8J2U485</accession>
<dbReference type="InterPro" id="IPR025411">
    <property type="entry name" value="DUF4136"/>
</dbReference>
<dbReference type="OrthoDB" id="118896at2"/>
<keyword evidence="3" id="KW-1185">Reference proteome</keyword>
<name>A0A8J2U485_9GAMM</name>
<dbReference type="Pfam" id="PF13590">
    <property type="entry name" value="DUF4136"/>
    <property type="match status" value="1"/>
</dbReference>
<proteinExistence type="predicted"/>